<evidence type="ECO:0000313" key="4">
    <source>
        <dbReference type="EMBL" id="HAH7768107.1"/>
    </source>
</evidence>
<proteinExistence type="predicted"/>
<dbReference type="SUPFAM" id="SSF52540">
    <property type="entry name" value="P-loop containing nucleoside triphosphate hydrolases"/>
    <property type="match status" value="1"/>
</dbReference>
<name>A0A061YK26_ECOLX</name>
<keyword evidence="1" id="KW-0547">Nucleotide-binding</keyword>
<dbReference type="CDD" id="cd00077">
    <property type="entry name" value="HDc"/>
    <property type="match status" value="1"/>
</dbReference>
<dbReference type="SUPFAM" id="SSF109604">
    <property type="entry name" value="HD-domain/PDEase-like"/>
    <property type="match status" value="1"/>
</dbReference>
<dbReference type="Proteomes" id="UP001180189">
    <property type="component" value="Chromosome"/>
</dbReference>
<dbReference type="EMBL" id="DABCJL010000003">
    <property type="protein sequence ID" value="HAH7768107.1"/>
    <property type="molecule type" value="Genomic_DNA"/>
</dbReference>
<dbReference type="InterPro" id="IPR027417">
    <property type="entry name" value="P-loop_NTPase"/>
</dbReference>
<evidence type="ECO:0000313" key="5">
    <source>
        <dbReference type="EMBL" id="WLM94681.1"/>
    </source>
</evidence>
<dbReference type="Gene3D" id="1.10.3090.10">
    <property type="entry name" value="cca-adding enzyme, domain 2"/>
    <property type="match status" value="1"/>
</dbReference>
<sequence>MIWQLTDDKRWSALRQRFSWVEEMHHTPQDPEHHGEGDVGVHTEMVLNALITLPEFQQLPAQQQEVLWAAALLHDVEKRSTTVQENGRIQSPGHARRGELTARQILWRDIPTPFVLREQIVALVRLHGLPLWLLERPEPERLLLTAAMRIDTRLLALLARADLLGRQSPDQQSMLERIDLFELFCHEQQCWGKMRPFVSDSARWHYLTHEQSSPDFVPWEAEPFEVILLCGLPGMGKDRYISEQCQGMDVISLDDMRRRINASPDDKTATGRIVQQAKEEARVFLRQKKPFIWNATNITRQLRSQLISLFTAYGARVKIVYLEVPWAQWNQQNARREYAVPEAVVMRMASRLEVPQPDEAHSVEYRMTDR</sequence>
<reference evidence="2" key="4">
    <citation type="submission" date="2024-02" db="EMBL/GenBank/DDBJ databases">
        <authorList>
            <consortium name="Clinical and Environmental Microbiology Branch: Whole genome sequencing antimicrobial resistance pathogens in the healthcare setting"/>
        </authorList>
    </citation>
    <scope>NUCLEOTIDE SEQUENCE</scope>
    <source>
        <strain evidence="2">1924188</strain>
    </source>
</reference>
<organism evidence="4">
    <name type="scientific">Escherichia coli</name>
    <dbReference type="NCBI Taxonomy" id="562"/>
    <lineage>
        <taxon>Bacteria</taxon>
        <taxon>Pseudomonadati</taxon>
        <taxon>Pseudomonadota</taxon>
        <taxon>Gammaproteobacteria</taxon>
        <taxon>Enterobacterales</taxon>
        <taxon>Enterobacteriaceae</taxon>
        <taxon>Escherichia</taxon>
    </lineage>
</organism>
<dbReference type="EMBL" id="CP107128">
    <property type="protein sequence ID" value="WLM94681.1"/>
    <property type="molecule type" value="Genomic_DNA"/>
</dbReference>
<dbReference type="InterPro" id="IPR050124">
    <property type="entry name" value="tRNA_CCA-adding_enzyme"/>
</dbReference>
<protein>
    <submittedName>
        <fullName evidence="4">AAA family ATPase</fullName>
    </submittedName>
</protein>
<reference evidence="5" key="3">
    <citation type="journal article" date="2023" name="Microorganisms">
        <title>Comparative Genomic Analysis of ST131 Subclade C2 of ESBL-Producing E. coli Isolates from Patients with Recurrent and Sporadic Urinary Tract Infections.</title>
        <authorList>
            <person name="Jaen-Luchoro D."/>
            <person name="Kahnamouei A."/>
            <person name="Yazdanshenas S."/>
            <person name="Lindblom A."/>
            <person name="Samuelsson E."/>
            <person name="Ahren C."/>
            <person name="Karami N."/>
        </authorList>
    </citation>
    <scope>NUCLEOTIDE SEQUENCE</scope>
    <source>
        <strain evidence="5">S7</strain>
    </source>
</reference>
<evidence type="ECO:0000313" key="2">
    <source>
        <dbReference type="EMBL" id="EMJ5256355.1"/>
    </source>
</evidence>
<dbReference type="Gene3D" id="3.40.50.300">
    <property type="entry name" value="P-loop containing nucleotide triphosphate hydrolases"/>
    <property type="match status" value="1"/>
</dbReference>
<dbReference type="EMBL" id="ABONVU020000022">
    <property type="protein sequence ID" value="EMJ5256355.1"/>
    <property type="molecule type" value="Genomic_DNA"/>
</dbReference>
<gene>
    <name evidence="3" type="ORF">GRC73_20630</name>
    <name evidence="4" type="ORF">HIE29_001502</name>
    <name evidence="5" type="ORF">OGM49_18575</name>
    <name evidence="2" type="ORF">R8O40_004684</name>
</gene>
<dbReference type="PANTHER" id="PTHR47545">
    <property type="entry name" value="MULTIFUNCTIONAL CCA PROTEIN"/>
    <property type="match status" value="1"/>
</dbReference>
<reference evidence="4" key="1">
    <citation type="journal article" date="2018" name="Genome Biol.">
        <title>SKESA: strategic k-mer extension for scrupulous assemblies.</title>
        <authorList>
            <person name="Souvorov A."/>
            <person name="Agarwala R."/>
            <person name="Lipman D.J."/>
        </authorList>
    </citation>
    <scope>NUCLEOTIDE SEQUENCE [LARGE SCALE GENOMIC DNA]</scope>
    <source>
        <strain evidence="4">C0382</strain>
        <strain evidence="3">EC00763</strain>
    </source>
</reference>
<dbReference type="EMBL" id="DABBJX010000029">
    <property type="protein sequence ID" value="HAH4526384.1"/>
    <property type="molecule type" value="Genomic_DNA"/>
</dbReference>
<dbReference type="AlphaFoldDB" id="A0A061YK26"/>
<dbReference type="PANTHER" id="PTHR47545:SF1">
    <property type="entry name" value="MULTIFUNCTIONAL CCA PROTEIN"/>
    <property type="match status" value="1"/>
</dbReference>
<dbReference type="RefSeq" id="WP_000638136.1">
    <property type="nucleotide sequence ID" value="NZ_AP018784.2"/>
</dbReference>
<reference evidence="4" key="2">
    <citation type="submission" date="2020-01" db="EMBL/GenBank/DDBJ databases">
        <authorList>
            <consortium name="NCBI Pathogen Detection Project"/>
        </authorList>
    </citation>
    <scope>NUCLEOTIDE SEQUENCE</scope>
    <source>
        <strain evidence="4">C0382</strain>
        <strain evidence="3">EC00763</strain>
    </source>
</reference>
<evidence type="ECO:0000313" key="3">
    <source>
        <dbReference type="EMBL" id="HAH4526384.1"/>
    </source>
</evidence>
<dbReference type="Pfam" id="PF13671">
    <property type="entry name" value="AAA_33"/>
    <property type="match status" value="1"/>
</dbReference>
<dbReference type="InterPro" id="IPR003607">
    <property type="entry name" value="HD/PDEase_dom"/>
</dbReference>
<dbReference type="Proteomes" id="UP000843571">
    <property type="component" value="Unassembled WGS sequence"/>
</dbReference>
<evidence type="ECO:0000256" key="1">
    <source>
        <dbReference type="ARBA" id="ARBA00022741"/>
    </source>
</evidence>
<dbReference type="Proteomes" id="UP001285616">
    <property type="component" value="Unassembled WGS sequence"/>
</dbReference>
<dbReference type="GO" id="GO:0000166">
    <property type="term" value="F:nucleotide binding"/>
    <property type="evidence" value="ECO:0007669"/>
    <property type="project" value="UniProtKB-KW"/>
</dbReference>
<accession>A0A061YK26</accession>